<dbReference type="AlphaFoldDB" id="A0A562TD25"/>
<dbReference type="PROSITE" id="PS50110">
    <property type="entry name" value="RESPONSE_REGULATORY"/>
    <property type="match status" value="1"/>
</dbReference>
<keyword evidence="1 2" id="KW-0597">Phosphoprotein</keyword>
<dbReference type="SMART" id="SM00448">
    <property type="entry name" value="REC"/>
    <property type="match status" value="1"/>
</dbReference>
<accession>A0A562TD25</accession>
<dbReference type="RefSeq" id="WP_145710080.1">
    <property type="nucleotide sequence ID" value="NZ_BAAAFY010000001.1"/>
</dbReference>
<keyword evidence="5" id="KW-1185">Reference proteome</keyword>
<dbReference type="PANTHER" id="PTHR44591:SF23">
    <property type="entry name" value="CHEY SUBFAMILY"/>
    <property type="match status" value="1"/>
</dbReference>
<dbReference type="PANTHER" id="PTHR44591">
    <property type="entry name" value="STRESS RESPONSE REGULATOR PROTEIN 1"/>
    <property type="match status" value="1"/>
</dbReference>
<name>A0A562TD25_CHIJA</name>
<dbReference type="Proteomes" id="UP000316778">
    <property type="component" value="Unassembled WGS sequence"/>
</dbReference>
<dbReference type="InterPro" id="IPR050595">
    <property type="entry name" value="Bact_response_regulator"/>
</dbReference>
<dbReference type="InterPro" id="IPR011006">
    <property type="entry name" value="CheY-like_superfamily"/>
</dbReference>
<evidence type="ECO:0000256" key="1">
    <source>
        <dbReference type="ARBA" id="ARBA00022553"/>
    </source>
</evidence>
<organism evidence="4 5">
    <name type="scientific">Chitinophaga japonensis</name>
    <name type="common">Flexibacter japonensis</name>
    <dbReference type="NCBI Taxonomy" id="104662"/>
    <lineage>
        <taxon>Bacteria</taxon>
        <taxon>Pseudomonadati</taxon>
        <taxon>Bacteroidota</taxon>
        <taxon>Chitinophagia</taxon>
        <taxon>Chitinophagales</taxon>
        <taxon>Chitinophagaceae</taxon>
        <taxon>Chitinophaga</taxon>
    </lineage>
</organism>
<evidence type="ECO:0000256" key="2">
    <source>
        <dbReference type="PROSITE-ProRule" id="PRU00169"/>
    </source>
</evidence>
<reference evidence="4 5" key="1">
    <citation type="journal article" date="2013" name="Stand. Genomic Sci.">
        <title>Genomic Encyclopedia of Type Strains, Phase I: The one thousand microbial genomes (KMG-I) project.</title>
        <authorList>
            <person name="Kyrpides N.C."/>
            <person name="Woyke T."/>
            <person name="Eisen J.A."/>
            <person name="Garrity G."/>
            <person name="Lilburn T.G."/>
            <person name="Beck B.J."/>
            <person name="Whitman W.B."/>
            <person name="Hugenholtz P."/>
            <person name="Klenk H.P."/>
        </authorList>
    </citation>
    <scope>NUCLEOTIDE SEQUENCE [LARGE SCALE GENOMIC DNA]</scope>
    <source>
        <strain evidence="4 5">DSM 13484</strain>
    </source>
</reference>
<dbReference type="EMBL" id="VLLG01000002">
    <property type="protein sequence ID" value="TWI90900.1"/>
    <property type="molecule type" value="Genomic_DNA"/>
</dbReference>
<dbReference type="Gene3D" id="3.40.50.2300">
    <property type="match status" value="1"/>
</dbReference>
<evidence type="ECO:0000259" key="3">
    <source>
        <dbReference type="PROSITE" id="PS50110"/>
    </source>
</evidence>
<dbReference type="InterPro" id="IPR001789">
    <property type="entry name" value="Sig_transdc_resp-reg_receiver"/>
</dbReference>
<dbReference type="SUPFAM" id="SSF52172">
    <property type="entry name" value="CheY-like"/>
    <property type="match status" value="1"/>
</dbReference>
<dbReference type="GO" id="GO:0000160">
    <property type="term" value="P:phosphorelay signal transduction system"/>
    <property type="evidence" value="ECO:0007669"/>
    <property type="project" value="InterPro"/>
</dbReference>
<evidence type="ECO:0000313" key="5">
    <source>
        <dbReference type="Proteomes" id="UP000316778"/>
    </source>
</evidence>
<dbReference type="Pfam" id="PF00072">
    <property type="entry name" value="Response_reg"/>
    <property type="match status" value="1"/>
</dbReference>
<protein>
    <submittedName>
        <fullName evidence="4">Two-component system alkaline phosphatase synthesis response regulator PhoP</fullName>
    </submittedName>
</protein>
<evidence type="ECO:0000313" key="4">
    <source>
        <dbReference type="EMBL" id="TWI90900.1"/>
    </source>
</evidence>
<feature type="domain" description="Response regulatory" evidence="3">
    <location>
        <begin position="2"/>
        <end position="118"/>
    </location>
</feature>
<feature type="modified residue" description="4-aspartylphosphate" evidence="2">
    <location>
        <position position="51"/>
    </location>
</feature>
<comment type="caution">
    <text evidence="4">The sequence shown here is derived from an EMBL/GenBank/DDBJ whole genome shotgun (WGS) entry which is preliminary data.</text>
</comment>
<proteinExistence type="predicted"/>
<gene>
    <name evidence="4" type="ORF">LX66_0261</name>
</gene>
<dbReference type="OrthoDB" id="9796457at2"/>
<sequence length="118" mass="12976">MEALYIEDNPIEQRLISLYMADMSIKLHLAGNGSDGLAIACKVLPAFIMMDMVIPDMDGETLLKLLKEDRQLQDIPVIIMTADLLIDKKVDVFGLGATGCLIKPVSKSDIAGILRQLF</sequence>